<dbReference type="Proteomes" id="UP001432251">
    <property type="component" value="Plasmid p1"/>
</dbReference>
<dbReference type="EMBL" id="CP146023">
    <property type="protein sequence ID" value="WWQ69381.1"/>
    <property type="molecule type" value="Genomic_DNA"/>
</dbReference>
<name>A0ACD5AQ35_9ACTN</name>
<protein>
    <submittedName>
        <fullName evidence="1">Uncharacterized protein</fullName>
    </submittedName>
</protein>
<gene>
    <name evidence="1" type="ORF">V2W30_40065</name>
</gene>
<accession>A0ACD5AQ35</accession>
<evidence type="ECO:0000313" key="2">
    <source>
        <dbReference type="Proteomes" id="UP001432251"/>
    </source>
</evidence>
<evidence type="ECO:0000313" key="1">
    <source>
        <dbReference type="EMBL" id="WWQ69381.1"/>
    </source>
</evidence>
<reference evidence="1" key="1">
    <citation type="journal article" date="2025" name="Int. J. Syst. Evol. Microbiol.">
        <title>Streptomyces citrinus sp. nov., with yellow diffusible pigment.</title>
        <authorList>
            <person name="He Y."/>
            <person name="Yang E."/>
            <person name="Xu J."/>
            <person name="Sun Y."/>
            <person name="Sun L."/>
        </authorList>
    </citation>
    <scope>NUCLEOTIDE SEQUENCE</scope>
    <source>
        <strain evidence="1">Q6</strain>
    </source>
</reference>
<proteinExistence type="predicted"/>
<sequence>MRTVIKAAVTAASAVLLLAPASSSAPMSGSDTEQSVSISVKGRGLHVDSIIVSSDKQRNGEAFRVYRHTGYAANQAYVTRWKKAEFVDAGMTHFSMTSWKINKNFADGTWLCAESAESSGNPCIKVHK</sequence>
<geneLocation type="plasmid" evidence="1 2">
    <name>p1</name>
</geneLocation>
<keyword evidence="2" id="KW-1185">Reference proteome</keyword>
<keyword evidence="1" id="KW-0614">Plasmid</keyword>
<organism evidence="1 2">
    <name type="scientific">Streptomyces citrinus</name>
    <dbReference type="NCBI Taxonomy" id="3118173"/>
    <lineage>
        <taxon>Bacteria</taxon>
        <taxon>Bacillati</taxon>
        <taxon>Actinomycetota</taxon>
        <taxon>Actinomycetes</taxon>
        <taxon>Kitasatosporales</taxon>
        <taxon>Streptomycetaceae</taxon>
        <taxon>Streptomyces</taxon>
    </lineage>
</organism>